<dbReference type="Pfam" id="PF07863">
    <property type="entry name" value="CtnDOT_TraJ"/>
    <property type="match status" value="1"/>
</dbReference>
<dbReference type="Proteomes" id="UP001597369">
    <property type="component" value="Unassembled WGS sequence"/>
</dbReference>
<feature type="transmembrane region" description="Helical" evidence="2">
    <location>
        <begin position="252"/>
        <end position="274"/>
    </location>
</feature>
<keyword evidence="2" id="KW-1133">Transmembrane helix</keyword>
<feature type="region of interest" description="Disordered" evidence="1">
    <location>
        <begin position="333"/>
        <end position="371"/>
    </location>
</feature>
<feature type="region of interest" description="Disordered" evidence="1">
    <location>
        <begin position="410"/>
        <end position="448"/>
    </location>
</feature>
<dbReference type="EMBL" id="JBHUHV010000052">
    <property type="protein sequence ID" value="MFD2068278.1"/>
    <property type="molecule type" value="Genomic_DNA"/>
</dbReference>
<keyword evidence="5" id="KW-1185">Reference proteome</keyword>
<proteinExistence type="predicted"/>
<evidence type="ECO:0000256" key="2">
    <source>
        <dbReference type="SAM" id="Phobius"/>
    </source>
</evidence>
<evidence type="ECO:0000313" key="4">
    <source>
        <dbReference type="EMBL" id="MFD2068278.1"/>
    </source>
</evidence>
<accession>A0ABW4X170</accession>
<feature type="compositionally biased region" description="Polar residues" evidence="1">
    <location>
        <begin position="435"/>
        <end position="448"/>
    </location>
</feature>
<gene>
    <name evidence="4" type="primary">traJ</name>
    <name evidence="4" type="ORF">ACFSKU_15415</name>
</gene>
<feature type="compositionally biased region" description="Basic and acidic residues" evidence="1">
    <location>
        <begin position="340"/>
        <end position="362"/>
    </location>
</feature>
<dbReference type="NCBIfam" id="TIGR03782">
    <property type="entry name" value="Bac_Flav_CT_J"/>
    <property type="match status" value="1"/>
</dbReference>
<evidence type="ECO:0000313" key="5">
    <source>
        <dbReference type="Proteomes" id="UP001597369"/>
    </source>
</evidence>
<organism evidence="4 5">
    <name type="scientific">Pontibacter silvestris</name>
    <dbReference type="NCBI Taxonomy" id="2305183"/>
    <lineage>
        <taxon>Bacteria</taxon>
        <taxon>Pseudomonadati</taxon>
        <taxon>Bacteroidota</taxon>
        <taxon>Cytophagia</taxon>
        <taxon>Cytophagales</taxon>
        <taxon>Hymenobacteraceae</taxon>
        <taxon>Pontibacter</taxon>
    </lineage>
</organism>
<dbReference type="InterPro" id="IPR022393">
    <property type="entry name" value="Conjugative_transposon_TraJ"/>
</dbReference>
<comment type="caution">
    <text evidence="4">The sequence shown here is derived from an EMBL/GenBank/DDBJ whole genome shotgun (WGS) entry which is preliminary data.</text>
</comment>
<evidence type="ECO:0000256" key="1">
    <source>
        <dbReference type="SAM" id="MobiDB-lite"/>
    </source>
</evidence>
<reference evidence="5" key="1">
    <citation type="journal article" date="2019" name="Int. J. Syst. Evol. Microbiol.">
        <title>The Global Catalogue of Microorganisms (GCM) 10K type strain sequencing project: providing services to taxonomists for standard genome sequencing and annotation.</title>
        <authorList>
            <consortium name="The Broad Institute Genomics Platform"/>
            <consortium name="The Broad Institute Genome Sequencing Center for Infectious Disease"/>
            <person name="Wu L."/>
            <person name="Ma J."/>
        </authorList>
    </citation>
    <scope>NUCLEOTIDE SEQUENCE [LARGE SCALE GENOMIC DNA]</scope>
    <source>
        <strain evidence="5">JCM 16545</strain>
    </source>
</reference>
<feature type="transmembrane region" description="Helical" evidence="2">
    <location>
        <begin position="7"/>
        <end position="25"/>
    </location>
</feature>
<keyword evidence="2" id="KW-0812">Transmembrane</keyword>
<feature type="transmembrane region" description="Helical" evidence="2">
    <location>
        <begin position="211"/>
        <end position="231"/>
    </location>
</feature>
<protein>
    <submittedName>
        <fullName evidence="4">Conjugative transposon protein TraJ</fullName>
    </submittedName>
</protein>
<sequence length="448" mass="47777">MLPLCERLIGVGRGLAGFAALWYIASRVWRHLASAEPVDFYPLLRPFALGIAVLLFPSVLALLNGVLQPTVTATGALVEDTDKAIAALLKQKEEAIQRSDAWQLYAGVDGNGDRDKWYKYTHPDDPLGEGEGILESIGNDMRFAMAKASYSFRNSIKQWMSEVLQLLFQTAALCINTIRTFYLIVLAVLGPLVFGFAVFDGFQHTLTVWLARYVNVFMWLPVANIFGGIIGKIQENMLRLDIGQVESSGETFFSATDSAYLIFLLIGIVGYFTVPNVAGYIVHAGGGNALLYKVTNLLSTTNRTALAAGGTGAGYAAAALGAGATHLTQSVTGFSGGPGHRQESAGRRKGDLPGTGEGRRVAGPEVRGPVLPHQNALPAALLPPARRGQWLDTGRSGSPPHGTWLPFHPGCSSAPTPEAPPATAAGTTRQPGGTRNNYSLITTKITCP</sequence>
<dbReference type="InterPro" id="IPR012424">
    <property type="entry name" value="Conjugative_transposon_TraJ_C"/>
</dbReference>
<feature type="domain" description="Conjugative transposon TraJ C-terminal" evidence="3">
    <location>
        <begin position="1"/>
        <end position="337"/>
    </location>
</feature>
<feature type="compositionally biased region" description="Low complexity" evidence="1">
    <location>
        <begin position="421"/>
        <end position="434"/>
    </location>
</feature>
<keyword evidence="2" id="KW-0472">Membrane</keyword>
<dbReference type="RefSeq" id="WP_229961672.1">
    <property type="nucleotide sequence ID" value="NZ_JAJJWI010000014.1"/>
</dbReference>
<feature type="transmembrane region" description="Helical" evidence="2">
    <location>
        <begin position="181"/>
        <end position="199"/>
    </location>
</feature>
<evidence type="ECO:0000259" key="3">
    <source>
        <dbReference type="Pfam" id="PF07863"/>
    </source>
</evidence>
<name>A0ABW4X170_9BACT</name>
<feature type="transmembrane region" description="Helical" evidence="2">
    <location>
        <begin position="45"/>
        <end position="67"/>
    </location>
</feature>